<comment type="caution">
    <text evidence="1">The sequence shown here is derived from an EMBL/GenBank/DDBJ whole genome shotgun (WGS) entry which is preliminary data.</text>
</comment>
<evidence type="ECO:0000313" key="1">
    <source>
        <dbReference type="EMBL" id="KAJ6436481.1"/>
    </source>
</evidence>
<organism evidence="1 2">
    <name type="scientific">Purpureocillium lavendulum</name>
    <dbReference type="NCBI Taxonomy" id="1247861"/>
    <lineage>
        <taxon>Eukaryota</taxon>
        <taxon>Fungi</taxon>
        <taxon>Dikarya</taxon>
        <taxon>Ascomycota</taxon>
        <taxon>Pezizomycotina</taxon>
        <taxon>Sordariomycetes</taxon>
        <taxon>Hypocreomycetidae</taxon>
        <taxon>Hypocreales</taxon>
        <taxon>Ophiocordycipitaceae</taxon>
        <taxon>Purpureocillium</taxon>
    </lineage>
</organism>
<keyword evidence="1" id="KW-0808">Transferase</keyword>
<accession>A0AB34FDJ8</accession>
<reference evidence="1" key="1">
    <citation type="submission" date="2023-01" db="EMBL/GenBank/DDBJ databases">
        <title>The growth and conidiation of Purpureocillium lavendulum are regulated by nitrogen source and histone H3K14 acetylation.</title>
        <authorList>
            <person name="Tang P."/>
            <person name="Han J."/>
            <person name="Zhang C."/>
            <person name="Tang P."/>
            <person name="Qi F."/>
            <person name="Zhang K."/>
            <person name="Liang L."/>
        </authorList>
    </citation>
    <scope>NUCLEOTIDE SEQUENCE</scope>
    <source>
        <strain evidence="1">YMF1.00683</strain>
    </source>
</reference>
<keyword evidence="2" id="KW-1185">Reference proteome</keyword>
<gene>
    <name evidence="1" type="ORF">O9K51_10963</name>
</gene>
<keyword evidence="1" id="KW-0695">RNA-directed DNA polymerase</keyword>
<keyword evidence="1" id="KW-0548">Nucleotidyltransferase</keyword>
<protein>
    <submittedName>
        <fullName evidence="1">Reverse transcriptase</fullName>
    </submittedName>
</protein>
<name>A0AB34FDJ8_9HYPO</name>
<dbReference type="Proteomes" id="UP001163105">
    <property type="component" value="Unassembled WGS sequence"/>
</dbReference>
<dbReference type="GO" id="GO:0003964">
    <property type="term" value="F:RNA-directed DNA polymerase activity"/>
    <property type="evidence" value="ECO:0007669"/>
    <property type="project" value="UniProtKB-KW"/>
</dbReference>
<evidence type="ECO:0000313" key="2">
    <source>
        <dbReference type="Proteomes" id="UP001163105"/>
    </source>
</evidence>
<dbReference type="AlphaFoldDB" id="A0AB34FDJ8"/>
<sequence>MAPAMDYASNMWTHVRVERETVWFSQAQAIGAQGVTGAFRSVAATVAEAEANIEPVLRRHTSAAANTWTSLRTLPREHPLARLSMSICQRFTSLMQKMARRYRDGTGEQLEVIQGFAWHRGRGGSAPCAMWTETKQRRLQERPEAW</sequence>
<dbReference type="EMBL" id="JAQHRD010000021">
    <property type="protein sequence ID" value="KAJ6436481.1"/>
    <property type="molecule type" value="Genomic_DNA"/>
</dbReference>
<proteinExistence type="predicted"/>